<reference evidence="1 2" key="1">
    <citation type="submission" date="2014-07" db="EMBL/GenBank/DDBJ databases">
        <authorList>
            <person name="McCorrison J."/>
            <person name="Sanka R."/>
            <person name="Torralba M."/>
            <person name="Gillis M."/>
            <person name="Haft D.H."/>
            <person name="Methe B."/>
            <person name="Sutton G."/>
            <person name="Nelson K.E."/>
        </authorList>
    </citation>
    <scope>NUCLEOTIDE SEQUENCE [LARGE SCALE GENOMIC DNA]</scope>
    <source>
        <strain evidence="1 2">DNF00882</strain>
    </source>
</reference>
<dbReference type="EMBL" id="JRNR01000046">
    <property type="protein sequence ID" value="KGF49386.1"/>
    <property type="molecule type" value="Genomic_DNA"/>
</dbReference>
<proteinExistence type="predicted"/>
<organism evidence="1 2">
    <name type="scientific">Prevotella disiens DNF00882</name>
    <dbReference type="NCBI Taxonomy" id="1401075"/>
    <lineage>
        <taxon>Bacteria</taxon>
        <taxon>Pseudomonadati</taxon>
        <taxon>Bacteroidota</taxon>
        <taxon>Bacteroidia</taxon>
        <taxon>Bacteroidales</taxon>
        <taxon>Prevotellaceae</taxon>
        <taxon>Prevotella</taxon>
    </lineage>
</organism>
<evidence type="ECO:0000313" key="1">
    <source>
        <dbReference type="EMBL" id="KGF49386.1"/>
    </source>
</evidence>
<evidence type="ECO:0000313" key="2">
    <source>
        <dbReference type="Proteomes" id="UP000029538"/>
    </source>
</evidence>
<accession>A0A096ARQ2</accession>
<dbReference type="Proteomes" id="UP000029538">
    <property type="component" value="Unassembled WGS sequence"/>
</dbReference>
<comment type="caution">
    <text evidence="1">The sequence shown here is derived from an EMBL/GenBank/DDBJ whole genome shotgun (WGS) entry which is preliminary data.</text>
</comment>
<dbReference type="AlphaFoldDB" id="A0A096ARQ2"/>
<protein>
    <submittedName>
        <fullName evidence="1">Uncharacterized protein</fullName>
    </submittedName>
</protein>
<sequence length="104" mass="11900">MPLKLTFLLLGRRLVFANNNQSDRKIKIMVGKLIIIYFGTGSNKGGRQYFLRKKMLVIRKIFLTFANVKKVANAKISNSYAFAIGTRSIVYGGFRSHPDKERML</sequence>
<name>A0A096ARQ2_9BACT</name>
<gene>
    <name evidence="1" type="ORF">HMPREF0654_05375</name>
</gene>